<dbReference type="InterPro" id="IPR024288">
    <property type="entry name" value="SICA_C"/>
</dbReference>
<feature type="transmembrane region" description="Helical" evidence="2">
    <location>
        <begin position="1037"/>
        <end position="1058"/>
    </location>
</feature>
<feature type="compositionally biased region" description="Gly residues" evidence="1">
    <location>
        <begin position="950"/>
        <end position="977"/>
    </location>
</feature>
<feature type="compositionally biased region" description="Polar residues" evidence="1">
    <location>
        <begin position="809"/>
        <end position="819"/>
    </location>
</feature>
<dbReference type="OMA" id="HGSHCVA"/>
<feature type="compositionally biased region" description="Basic residues" evidence="1">
    <location>
        <begin position="345"/>
        <end position="355"/>
    </location>
</feature>
<feature type="compositionally biased region" description="Gly residues" evidence="1">
    <location>
        <begin position="306"/>
        <end position="326"/>
    </location>
</feature>
<keyword evidence="2" id="KW-0472">Membrane</keyword>
<feature type="domain" description="Schizont-infected cell agglutination C-terminal" evidence="3">
    <location>
        <begin position="1055"/>
        <end position="1164"/>
    </location>
</feature>
<evidence type="ECO:0000259" key="3">
    <source>
        <dbReference type="Pfam" id="PF12879"/>
    </source>
</evidence>
<dbReference type="GeneID" id="24270030"/>
<dbReference type="OrthoDB" id="375150at2759"/>
<dbReference type="EMBL" id="KQ001717">
    <property type="protein sequence ID" value="KJP85644.1"/>
    <property type="molecule type" value="Genomic_DNA"/>
</dbReference>
<feature type="domain" description="Schizont-infected cell agglutination extracellular alpha" evidence="4">
    <location>
        <begin position="444"/>
        <end position="604"/>
    </location>
</feature>
<accession>A0A0D9QF76</accession>
<dbReference type="VEuPathDB" id="PlasmoDB:AK88_04716"/>
<evidence type="ECO:0000313" key="6">
    <source>
        <dbReference type="Proteomes" id="UP000054561"/>
    </source>
</evidence>
<dbReference type="Proteomes" id="UP000054561">
    <property type="component" value="Unassembled WGS sequence"/>
</dbReference>
<feature type="compositionally biased region" description="Low complexity" evidence="1">
    <location>
        <begin position="879"/>
        <end position="907"/>
    </location>
</feature>
<organism evidence="5 6">
    <name type="scientific">Plasmodium fragile</name>
    <dbReference type="NCBI Taxonomy" id="5857"/>
    <lineage>
        <taxon>Eukaryota</taxon>
        <taxon>Sar</taxon>
        <taxon>Alveolata</taxon>
        <taxon>Apicomplexa</taxon>
        <taxon>Aconoidasida</taxon>
        <taxon>Haemosporida</taxon>
        <taxon>Plasmodiidae</taxon>
        <taxon>Plasmodium</taxon>
        <taxon>Plasmodium (Plasmodium)</taxon>
    </lineage>
</organism>
<reference evidence="5 6" key="1">
    <citation type="submission" date="2014-03" db="EMBL/GenBank/DDBJ databases">
        <title>The Genome Sequence of Plasmodium fragile nilgiri.</title>
        <authorList>
            <consortium name="The Broad Institute Genomics Platform"/>
            <consortium name="The Broad Institute Genome Sequencing Center for Infectious Disease"/>
            <person name="Neafsey D."/>
            <person name="Duraisingh M."/>
            <person name="Young S.K."/>
            <person name="Zeng Q."/>
            <person name="Gargeya S."/>
            <person name="Abouelleil A."/>
            <person name="Alvarado L."/>
            <person name="Chapman S.B."/>
            <person name="Gainer-Dewar J."/>
            <person name="Goldberg J."/>
            <person name="Griggs A."/>
            <person name="Gujja S."/>
            <person name="Hansen M."/>
            <person name="Howarth C."/>
            <person name="Imamovic A."/>
            <person name="Larimer J."/>
            <person name="Pearson M."/>
            <person name="Poon T.W."/>
            <person name="Priest M."/>
            <person name="Roberts A."/>
            <person name="Saif S."/>
            <person name="Shea T."/>
            <person name="Sykes S."/>
            <person name="Wortman J."/>
            <person name="Nusbaum C."/>
            <person name="Birren B."/>
        </authorList>
    </citation>
    <scope>NUCLEOTIDE SEQUENCE [LARGE SCALE GENOMIC DNA]</scope>
    <source>
        <strain evidence="6">nilgiri</strain>
    </source>
</reference>
<feature type="compositionally biased region" description="Pro residues" evidence="1">
    <location>
        <begin position="358"/>
        <end position="369"/>
    </location>
</feature>
<dbReference type="Pfam" id="PF12887">
    <property type="entry name" value="SICA_alpha"/>
    <property type="match status" value="2"/>
</dbReference>
<keyword evidence="2" id="KW-1133">Transmembrane helix</keyword>
<dbReference type="InterPro" id="IPR024290">
    <property type="entry name" value="SICA_extracell_a"/>
</dbReference>
<feature type="region of interest" description="Disordered" evidence="1">
    <location>
        <begin position="292"/>
        <end position="405"/>
    </location>
</feature>
<feature type="region of interest" description="Disordered" evidence="1">
    <location>
        <begin position="682"/>
        <end position="1027"/>
    </location>
</feature>
<evidence type="ECO:0000256" key="1">
    <source>
        <dbReference type="SAM" id="MobiDB-lite"/>
    </source>
</evidence>
<sequence>MLGPYATDILAFLGAWEDYLQTRKITDGKAYWKKLRSEVNIIFKEVTTTLTQRSGKTAGICGSLYTGAETNVATCKSRCHEIANLMLYIRGYDYKGQNEGWHKRNVNNRSAQLFREYLKCTLGTEVLVQVYGQTSDHKDIITKVAEALRQPDKPGQQHYVPGVCEGRDYGEAIFGLRGIGPSIKTKLDDWKKGFAGRTTGTTHGRVQKCAWAEQDVEESDQQCNEQAGAPPQDSELMQSIQWWTETATFERLNKVLDDMQDKGESKWKCEIQIKIKEKIKEKVQEMKKTVNRTVTTAAGGHVTGTARGGSGGGRGRPGGSGAGGGRGRGEPPSSQSPGPGTGPGRRPRPRPRQHPKSPEPPTKSQPPEKPAGANGNPRGPVQPVAEKPVATTTTTSSGSGGGTTRSAAIGLGKGYKGDTQAAKDFLVNVLVSYIKDRGIPGNDRDRQFYDKFWADMKTVYEEFVKYMEKPDQQGPYGTLCQEAAKHQHQENMLQGDRVVCEFMLGALLFKHGLDVSGAGRSAQGTAEHVTQTQRYMKCMIVNVFIDSMLVPECLETEDARYAEKAIYELLKAHTGFHENDDCDGVNFDKTQVAGGYLRHTIRDWIKTETIKWDDTEAAGILSSRCKNWSEGGQTPRGTAQKDVKNIDNDEEKKIQEEVKNIKGEVKAEMDKVQKSIESNKDAIQSKAVTAAKPVATTAAAEEKEPKKEKAPPAKVPEVPKKPVPDRNTPEPGSGTDGRGRSDDSATGSIPPPPPAAPPTATSAGDTQSSGSPPSPEPARPAAPADPGPGGASSGTASTGTVGCPDKEGTSSGVSITCGTYTGPGLEAPRIPPGVQITLEDANTGPDEHANKVTQGIDPAGSGVQPGLAPVPPSSAVQPEAKPSASETTTTSPEATPKSTGTETTSTANAGDDSTRDRGNAVVDGGNDDAPPPLNPPKPKPNPNPDQASGGTAGTGGGADQSSGGGAGGASGGGGGGHFQLDLAPKELDVGGAAGGFSPPTLEAASPADTDKGLSGPSSDGPDGPDLTNTVLTATTPVLFFLTAVTVALLGYSLWKYFAYLAKRRRTYRTVRDVPSPPLDEEILEHLQRGAPPLHYGYTMIRDRRAASAAEHRRRRSPRVHRRTIIELHLEELNECEAAAWENVKDDYLHIVVQEFAQDLMRDEDTNNNILDAPTTNQDLSGNNVSSTVDPSTDIERTDACPPNDPDPWSCMETIQLATEPCPPNDCDPWSCMETMELDAEQSRAPTVPGDETSDCTHWINWIDRNKHLLQDCTTQTWFLQLKAEWKQYLLAHMVATEDNGVYGHSELGDAAILPMKKLDLWRQCVAQQHRQMSMYKEEWFKHLLENIEEETVPGKRDVSGVEKDLKMEIVTAAEDMLQVRDLPRSQPLHQQPHMKKPLSTKIWILILALVIEQYELESRFQEKELYVDTLLEHL</sequence>
<feature type="compositionally biased region" description="Low complexity" evidence="1">
    <location>
        <begin position="758"/>
        <end position="771"/>
    </location>
</feature>
<feature type="domain" description="Schizont-infected cell agglutination extracellular alpha" evidence="4">
    <location>
        <begin position="12"/>
        <end position="185"/>
    </location>
</feature>
<evidence type="ECO:0000259" key="4">
    <source>
        <dbReference type="Pfam" id="PF12887"/>
    </source>
</evidence>
<feature type="compositionally biased region" description="Low complexity" evidence="1">
    <location>
        <begin position="686"/>
        <end position="699"/>
    </location>
</feature>
<feature type="compositionally biased region" description="Pro residues" evidence="1">
    <location>
        <begin position="772"/>
        <end position="786"/>
    </location>
</feature>
<name>A0A0D9QF76_PLAFR</name>
<keyword evidence="2" id="KW-0812">Transmembrane</keyword>
<evidence type="ECO:0000256" key="2">
    <source>
        <dbReference type="SAM" id="Phobius"/>
    </source>
</evidence>
<feature type="compositionally biased region" description="Basic and acidic residues" evidence="1">
    <location>
        <begin position="700"/>
        <end position="728"/>
    </location>
</feature>
<evidence type="ECO:0000313" key="5">
    <source>
        <dbReference type="EMBL" id="KJP85644.1"/>
    </source>
</evidence>
<dbReference type="RefSeq" id="XP_012337747.1">
    <property type="nucleotide sequence ID" value="XM_012482324.1"/>
</dbReference>
<keyword evidence="6" id="KW-1185">Reference proteome</keyword>
<gene>
    <name evidence="5" type="ORF">AK88_04716</name>
</gene>
<dbReference type="Pfam" id="PF12879">
    <property type="entry name" value="SICA_C"/>
    <property type="match status" value="1"/>
</dbReference>
<evidence type="ECO:0008006" key="7">
    <source>
        <dbReference type="Google" id="ProtNLM"/>
    </source>
</evidence>
<proteinExistence type="predicted"/>
<feature type="region of interest" description="Disordered" evidence="1">
    <location>
        <begin position="1172"/>
        <end position="1203"/>
    </location>
</feature>
<feature type="compositionally biased region" description="Pro residues" evidence="1">
    <location>
        <begin position="929"/>
        <end position="943"/>
    </location>
</feature>
<protein>
    <recommendedName>
        <fullName evidence="7">Schizont-infected cell agglutination C-terminal domain-containing protein</fullName>
    </recommendedName>
</protein>
<feature type="compositionally biased region" description="Polar residues" evidence="1">
    <location>
        <begin position="1172"/>
        <end position="1190"/>
    </location>
</feature>
<feature type="compositionally biased region" description="Low complexity" evidence="1">
    <location>
        <begin position="292"/>
        <end position="305"/>
    </location>
</feature>
<feature type="compositionally biased region" description="Low complexity" evidence="1">
    <location>
        <begin position="1014"/>
        <end position="1025"/>
    </location>
</feature>